<keyword evidence="1" id="KW-0472">Membrane</keyword>
<evidence type="ECO:0000256" key="1">
    <source>
        <dbReference type="SAM" id="Phobius"/>
    </source>
</evidence>
<evidence type="ECO:0000313" key="3">
    <source>
        <dbReference type="EMBL" id="MBD2319257.1"/>
    </source>
</evidence>
<dbReference type="InterPro" id="IPR029150">
    <property type="entry name" value="dCache_3"/>
</dbReference>
<accession>A0ABR8CEN0</accession>
<dbReference type="Pfam" id="PF14827">
    <property type="entry name" value="dCache_3"/>
    <property type="match status" value="1"/>
</dbReference>
<sequence>MQLRIKVPLLITLVALITSLSLSLFFYATALQSIENNQKAELNTTVTLIQKYTEEHTKKALSRAEMVASLPSVQQAFRARDRDQLAQILLPAFVIQRDRYDVREAHFHLAPATSFLRLFYLKKYGEDMSSFRETVLITNQKQEPQSGVEISRHGLNIRGVVPIADAQGAIGSFEVGMSFNGVLDAVKQVTGFELGVFIDNDLMTKVATGLPAPESDRVIGGLRNESSTNWSVVRSLVSPDLLRKVNDTTLKLQKIDGFDYGIALVQLLDFKGKKIGVVVAGKSFEGLTRQANAVLINAMVISLFAVIILGGTATILFNGLLMRPMIAVGNCITSMAIDDVAKPIDDLASRRDEVGKIARSLELIQQRLIGLKQDING</sequence>
<organism evidence="3 4">
    <name type="scientific">Phormidium tenue FACHB-1050</name>
    <dbReference type="NCBI Taxonomy" id="2692857"/>
    <lineage>
        <taxon>Bacteria</taxon>
        <taxon>Bacillati</taxon>
        <taxon>Cyanobacteriota</taxon>
        <taxon>Cyanophyceae</taxon>
        <taxon>Oscillatoriophycideae</taxon>
        <taxon>Oscillatoriales</taxon>
        <taxon>Oscillatoriaceae</taxon>
        <taxon>Phormidium</taxon>
    </lineage>
</organism>
<dbReference type="EMBL" id="JACJQY010000046">
    <property type="protein sequence ID" value="MBD2319257.1"/>
    <property type="molecule type" value="Genomic_DNA"/>
</dbReference>
<dbReference type="Gene3D" id="3.30.450.20">
    <property type="entry name" value="PAS domain"/>
    <property type="match status" value="1"/>
</dbReference>
<protein>
    <recommendedName>
        <fullName evidence="2">HAMP domain-containing protein</fullName>
    </recommendedName>
</protein>
<evidence type="ECO:0000259" key="2">
    <source>
        <dbReference type="PROSITE" id="PS50885"/>
    </source>
</evidence>
<evidence type="ECO:0000313" key="4">
    <source>
        <dbReference type="Proteomes" id="UP000618445"/>
    </source>
</evidence>
<proteinExistence type="predicted"/>
<keyword evidence="4" id="KW-1185">Reference proteome</keyword>
<dbReference type="Gene3D" id="6.10.340.10">
    <property type="match status" value="1"/>
</dbReference>
<dbReference type="SUPFAM" id="SSF103190">
    <property type="entry name" value="Sensory domain-like"/>
    <property type="match status" value="1"/>
</dbReference>
<dbReference type="Proteomes" id="UP000618445">
    <property type="component" value="Unassembled WGS sequence"/>
</dbReference>
<dbReference type="RefSeq" id="WP_190581038.1">
    <property type="nucleotide sequence ID" value="NZ_CAWPQU010000041.1"/>
</dbReference>
<dbReference type="InterPro" id="IPR029151">
    <property type="entry name" value="Sensor-like_sf"/>
</dbReference>
<feature type="domain" description="HAMP" evidence="2">
    <location>
        <begin position="319"/>
        <end position="373"/>
    </location>
</feature>
<dbReference type="InterPro" id="IPR003660">
    <property type="entry name" value="HAMP_dom"/>
</dbReference>
<keyword evidence="1" id="KW-1133">Transmembrane helix</keyword>
<name>A0ABR8CEN0_9CYAN</name>
<feature type="transmembrane region" description="Helical" evidence="1">
    <location>
        <begin position="294"/>
        <end position="317"/>
    </location>
</feature>
<comment type="caution">
    <text evidence="3">The sequence shown here is derived from an EMBL/GenBank/DDBJ whole genome shotgun (WGS) entry which is preliminary data.</text>
</comment>
<gene>
    <name evidence="3" type="ORF">H6G05_20725</name>
</gene>
<keyword evidence="1" id="KW-0812">Transmembrane</keyword>
<reference evidence="3 4" key="1">
    <citation type="journal article" date="2020" name="ISME J.">
        <title>Comparative genomics reveals insights into cyanobacterial evolution and habitat adaptation.</title>
        <authorList>
            <person name="Chen M.Y."/>
            <person name="Teng W.K."/>
            <person name="Zhao L."/>
            <person name="Hu C.X."/>
            <person name="Zhou Y.K."/>
            <person name="Han B.P."/>
            <person name="Song L.R."/>
            <person name="Shu W.S."/>
        </authorList>
    </citation>
    <scope>NUCLEOTIDE SEQUENCE [LARGE SCALE GENOMIC DNA]</scope>
    <source>
        <strain evidence="3 4">FACHB-1050</strain>
    </source>
</reference>
<dbReference type="PROSITE" id="PS50885">
    <property type="entry name" value="HAMP"/>
    <property type="match status" value="1"/>
</dbReference>